<dbReference type="InterPro" id="IPR013783">
    <property type="entry name" value="Ig-like_fold"/>
</dbReference>
<feature type="compositionally biased region" description="Gly residues" evidence="1">
    <location>
        <begin position="419"/>
        <end position="435"/>
    </location>
</feature>
<dbReference type="Gene3D" id="2.60.40.10">
    <property type="entry name" value="Immunoglobulins"/>
    <property type="match status" value="2"/>
</dbReference>
<evidence type="ECO:0000256" key="2">
    <source>
        <dbReference type="SAM" id="SignalP"/>
    </source>
</evidence>
<evidence type="ECO:0000313" key="5">
    <source>
        <dbReference type="Proteomes" id="UP000278962"/>
    </source>
</evidence>
<gene>
    <name evidence="4" type="ORF">C8N24_6624</name>
</gene>
<comment type="caution">
    <text evidence="4">The sequence shown here is derived from an EMBL/GenBank/DDBJ whole genome shotgun (WGS) entry which is preliminary data.</text>
</comment>
<evidence type="ECO:0000313" key="4">
    <source>
        <dbReference type="EMBL" id="RKQ84992.1"/>
    </source>
</evidence>
<feature type="signal peptide" evidence="2">
    <location>
        <begin position="1"/>
        <end position="27"/>
    </location>
</feature>
<name>A0A660KX12_9ACTN</name>
<dbReference type="Pfam" id="PF12245">
    <property type="entry name" value="Big_3_2"/>
    <property type="match status" value="1"/>
</dbReference>
<keyword evidence="2" id="KW-0732">Signal</keyword>
<dbReference type="Pfam" id="PF17957">
    <property type="entry name" value="Big_7"/>
    <property type="match status" value="1"/>
</dbReference>
<accession>A0A660KX12</accession>
<dbReference type="EMBL" id="RBIL01000003">
    <property type="protein sequence ID" value="RKQ84992.1"/>
    <property type="molecule type" value="Genomic_DNA"/>
</dbReference>
<dbReference type="InterPro" id="IPR022038">
    <property type="entry name" value="Ig-like_bact"/>
</dbReference>
<organism evidence="4 5">
    <name type="scientific">Solirubrobacter pauli</name>
    <dbReference type="NCBI Taxonomy" id="166793"/>
    <lineage>
        <taxon>Bacteria</taxon>
        <taxon>Bacillati</taxon>
        <taxon>Actinomycetota</taxon>
        <taxon>Thermoleophilia</taxon>
        <taxon>Solirubrobacterales</taxon>
        <taxon>Solirubrobacteraceae</taxon>
        <taxon>Solirubrobacter</taxon>
    </lineage>
</organism>
<dbReference type="Proteomes" id="UP000278962">
    <property type="component" value="Unassembled WGS sequence"/>
</dbReference>
<feature type="domain" description="Ig-like" evidence="3">
    <location>
        <begin position="285"/>
        <end position="310"/>
    </location>
</feature>
<proteinExistence type="predicted"/>
<feature type="chain" id="PRO_5024883012" description="Ig-like domain-containing protein" evidence="2">
    <location>
        <begin position="28"/>
        <end position="556"/>
    </location>
</feature>
<evidence type="ECO:0000259" key="3">
    <source>
        <dbReference type="Pfam" id="PF12245"/>
    </source>
</evidence>
<dbReference type="AlphaFoldDB" id="A0A660KX12"/>
<feature type="region of interest" description="Disordered" evidence="1">
    <location>
        <begin position="413"/>
        <end position="435"/>
    </location>
</feature>
<evidence type="ECO:0000256" key="1">
    <source>
        <dbReference type="SAM" id="MobiDB-lite"/>
    </source>
</evidence>
<sequence length="556" mass="53857">MSPVSMFSRVALLCVAALAVGASPALASGTLRVSVTGPGAVTGTGINCTRALGGATTGDCTELFADEKVCELDDRGKPVCHMEPRGTTLRATTSAPGFAFNGWSGDCSGTGVCGVVLEDDLSVTATFRDVSAPSVGLSGVGSGAVVRGGVALGATASDNAGVVRVVFAVGGTTIVDETPPYAATIPTAGMKDGGYQASATAFDAAGLSSASSVPVTVDNTAPAVGVTGPSGAAFPGGSTQTWALTTTDTTATTVACSVVPTGSPAAFGACSGGAGSHTVSGKPHGTYVFTTRVTDAAGNVTDVSRSFSIDAVAPVTSLVSDVEDGATTTATSVGWSFTASEPGVTYACRVYPAALTPGAFAPCSAASGHAASGFAPGTYAFEVRATDAVGNVESAPVKRTFTVVPAPAAVVVPEPGPPSGGGGGGGGGAAPVGGGAGGSTPLGGAKSAAAAPQIIVTLAFGFSNKTPKATKLTSLVVKGVPAGSTVSARGFKKTNASGTVSLKPLIKKPLKAGSTITVTISHPAMATAIKTLKIRPGKAPLVTTRCQPPGGKPTPC</sequence>
<keyword evidence="5" id="KW-1185">Reference proteome</keyword>
<protein>
    <recommendedName>
        <fullName evidence="3">Ig-like domain-containing protein</fullName>
    </recommendedName>
</protein>
<dbReference type="GO" id="GO:0005975">
    <property type="term" value="P:carbohydrate metabolic process"/>
    <property type="evidence" value="ECO:0007669"/>
    <property type="project" value="UniProtKB-ARBA"/>
</dbReference>
<reference evidence="4 5" key="1">
    <citation type="submission" date="2018-10" db="EMBL/GenBank/DDBJ databases">
        <title>Genomic Encyclopedia of Archaeal and Bacterial Type Strains, Phase II (KMG-II): from individual species to whole genera.</title>
        <authorList>
            <person name="Goeker M."/>
        </authorList>
    </citation>
    <scope>NUCLEOTIDE SEQUENCE [LARGE SCALE GENOMIC DNA]</scope>
    <source>
        <strain evidence="4 5">DSM 14954</strain>
    </source>
</reference>